<feature type="active site" description="Proton acceptor" evidence="3">
    <location>
        <position position="195"/>
    </location>
</feature>
<organism evidence="6 7">
    <name type="scientific">Geodermatophilus nigrescens</name>
    <dbReference type="NCBI Taxonomy" id="1070870"/>
    <lineage>
        <taxon>Bacteria</taxon>
        <taxon>Bacillati</taxon>
        <taxon>Actinomycetota</taxon>
        <taxon>Actinomycetes</taxon>
        <taxon>Geodermatophilales</taxon>
        <taxon>Geodermatophilaceae</taxon>
        <taxon>Geodermatophilus</taxon>
    </lineage>
</organism>
<accession>A0A1M5E4P3</accession>
<proteinExistence type="inferred from homology"/>
<sequence length="379" mass="38725">MTTLDSSLTTGPVPLVDLGVQRDRVAGEVAEGFARVLATTAFIGGPDVGAFEEEFAAATGRVHCVGVGNGTDALEFALRACGIGAGDGVALPANTFVASAEAVLRAGARPVPVDVDDEHLLLDPAALEAVAGEVRAVLPVHLFGQMAPMAEIADVAARHGLVVVEDAAQAQGATHRGVPMGGWGSAAGTSFYPGKNLGAFGDAGAVTTDDDGIARTVRLLANHGSEVKYQHPVLGFNSRLDTLQAVVLRAKLRRLAEWNAERAAAAQRYAVLLDGVPGVRLPGVAPGNEHVWHLYVVRVPARDAVLADLNAAGIGAGVHYPVPVHLTGALAPGGHAAGDFPVAERAAGEILSLPIYPGITAAQQERVAAVLTGAVARRG</sequence>
<dbReference type="GO" id="GO:0008483">
    <property type="term" value="F:transaminase activity"/>
    <property type="evidence" value="ECO:0007669"/>
    <property type="project" value="TreeGrafter"/>
</dbReference>
<keyword evidence="7" id="KW-1185">Reference proteome</keyword>
<dbReference type="InterPro" id="IPR015424">
    <property type="entry name" value="PyrdxlP-dep_Trfase"/>
</dbReference>
<dbReference type="GO" id="GO:0000271">
    <property type="term" value="P:polysaccharide biosynthetic process"/>
    <property type="evidence" value="ECO:0007669"/>
    <property type="project" value="TreeGrafter"/>
</dbReference>
<keyword evidence="1 4" id="KW-0663">Pyridoxal phosphate</keyword>
<dbReference type="Proteomes" id="UP000184471">
    <property type="component" value="Unassembled WGS sequence"/>
</dbReference>
<dbReference type="GO" id="GO:0030170">
    <property type="term" value="F:pyridoxal phosphate binding"/>
    <property type="evidence" value="ECO:0007669"/>
    <property type="project" value="TreeGrafter"/>
</dbReference>
<dbReference type="RefSeq" id="WP_217651100.1">
    <property type="nucleotide sequence ID" value="NZ_FQVX01000001.1"/>
</dbReference>
<evidence type="ECO:0000256" key="5">
    <source>
        <dbReference type="RuleBase" id="RU004508"/>
    </source>
</evidence>
<dbReference type="InterPro" id="IPR000653">
    <property type="entry name" value="DegT/StrS_aminotransferase"/>
</dbReference>
<dbReference type="STRING" id="1070870.SAMN05444351_0649"/>
<name>A0A1M5E4P3_9ACTN</name>
<dbReference type="Gene3D" id="3.40.640.10">
    <property type="entry name" value="Type I PLP-dependent aspartate aminotransferase-like (Major domain)"/>
    <property type="match status" value="1"/>
</dbReference>
<dbReference type="InterPro" id="IPR015422">
    <property type="entry name" value="PyrdxlP-dep_Trfase_small"/>
</dbReference>
<dbReference type="PIRSF" id="PIRSF000390">
    <property type="entry name" value="PLP_StrS"/>
    <property type="match status" value="1"/>
</dbReference>
<evidence type="ECO:0000256" key="3">
    <source>
        <dbReference type="PIRSR" id="PIRSR000390-1"/>
    </source>
</evidence>
<evidence type="ECO:0000256" key="4">
    <source>
        <dbReference type="PIRSR" id="PIRSR000390-2"/>
    </source>
</evidence>
<evidence type="ECO:0000256" key="2">
    <source>
        <dbReference type="ARBA" id="ARBA00037999"/>
    </source>
</evidence>
<dbReference type="EMBL" id="FQVX01000001">
    <property type="protein sequence ID" value="SHF74114.1"/>
    <property type="molecule type" value="Genomic_DNA"/>
</dbReference>
<evidence type="ECO:0000313" key="7">
    <source>
        <dbReference type="Proteomes" id="UP000184471"/>
    </source>
</evidence>
<evidence type="ECO:0000256" key="1">
    <source>
        <dbReference type="ARBA" id="ARBA00022898"/>
    </source>
</evidence>
<dbReference type="Pfam" id="PF01041">
    <property type="entry name" value="DegT_DnrJ_EryC1"/>
    <property type="match status" value="1"/>
</dbReference>
<dbReference type="CDD" id="cd00616">
    <property type="entry name" value="AHBA_syn"/>
    <property type="match status" value="1"/>
</dbReference>
<dbReference type="PANTHER" id="PTHR30244">
    <property type="entry name" value="TRANSAMINASE"/>
    <property type="match status" value="1"/>
</dbReference>
<dbReference type="Gene3D" id="3.90.1150.10">
    <property type="entry name" value="Aspartate Aminotransferase, domain 1"/>
    <property type="match status" value="1"/>
</dbReference>
<dbReference type="PANTHER" id="PTHR30244:SF36">
    <property type="entry name" value="3-OXO-GLUCOSE-6-PHOSPHATE:GLUTAMATE AMINOTRANSFERASE"/>
    <property type="match status" value="1"/>
</dbReference>
<protein>
    <submittedName>
        <fullName evidence="6">dTDP-4-amino-4,6-dideoxygalactose transaminase</fullName>
    </submittedName>
</protein>
<comment type="similarity">
    <text evidence="2 5">Belongs to the DegT/DnrJ/EryC1 family.</text>
</comment>
<feature type="modified residue" description="N6-(pyridoxal phosphate)lysine" evidence="4">
    <location>
        <position position="195"/>
    </location>
</feature>
<dbReference type="SUPFAM" id="SSF53383">
    <property type="entry name" value="PLP-dependent transferases"/>
    <property type="match status" value="1"/>
</dbReference>
<gene>
    <name evidence="6" type="ORF">SAMN05444351_0649</name>
</gene>
<dbReference type="AlphaFoldDB" id="A0A1M5E4P3"/>
<reference evidence="6 7" key="1">
    <citation type="submission" date="2016-11" db="EMBL/GenBank/DDBJ databases">
        <authorList>
            <person name="Jaros S."/>
            <person name="Januszkiewicz K."/>
            <person name="Wedrychowicz H."/>
        </authorList>
    </citation>
    <scope>NUCLEOTIDE SEQUENCE [LARGE SCALE GENOMIC DNA]</scope>
    <source>
        <strain evidence="6 7">DSM 45408</strain>
    </source>
</reference>
<evidence type="ECO:0000313" key="6">
    <source>
        <dbReference type="EMBL" id="SHF74114.1"/>
    </source>
</evidence>
<dbReference type="InterPro" id="IPR015421">
    <property type="entry name" value="PyrdxlP-dep_Trfase_major"/>
</dbReference>